<organism evidence="1 2">
    <name type="scientific">Tetranychus urticae</name>
    <name type="common">Two-spotted spider mite</name>
    <dbReference type="NCBI Taxonomy" id="32264"/>
    <lineage>
        <taxon>Eukaryota</taxon>
        <taxon>Metazoa</taxon>
        <taxon>Ecdysozoa</taxon>
        <taxon>Arthropoda</taxon>
        <taxon>Chelicerata</taxon>
        <taxon>Arachnida</taxon>
        <taxon>Acari</taxon>
        <taxon>Acariformes</taxon>
        <taxon>Trombidiformes</taxon>
        <taxon>Prostigmata</taxon>
        <taxon>Eleutherengona</taxon>
        <taxon>Raphignathae</taxon>
        <taxon>Tetranychoidea</taxon>
        <taxon>Tetranychidae</taxon>
        <taxon>Tetranychus</taxon>
    </lineage>
</organism>
<keyword evidence="2" id="KW-1185">Reference proteome</keyword>
<dbReference type="EnsemblMetazoa" id="tetur05g08330.1">
    <property type="protein sequence ID" value="tetur05g08330.1"/>
    <property type="gene ID" value="tetur05g08330"/>
</dbReference>
<evidence type="ECO:0000313" key="2">
    <source>
        <dbReference type="Proteomes" id="UP000015104"/>
    </source>
</evidence>
<protein>
    <submittedName>
        <fullName evidence="1">Uncharacterized protein</fullName>
    </submittedName>
</protein>
<dbReference type="Proteomes" id="UP000015104">
    <property type="component" value="Unassembled WGS sequence"/>
</dbReference>
<accession>T1K622</accession>
<evidence type="ECO:0000313" key="1">
    <source>
        <dbReference type="EnsemblMetazoa" id="tetur05g08330.1"/>
    </source>
</evidence>
<dbReference type="AlphaFoldDB" id="T1K622"/>
<reference evidence="2" key="1">
    <citation type="submission" date="2011-08" db="EMBL/GenBank/DDBJ databases">
        <authorList>
            <person name="Rombauts S."/>
        </authorList>
    </citation>
    <scope>NUCLEOTIDE SEQUENCE</scope>
    <source>
        <strain evidence="2">London</strain>
    </source>
</reference>
<name>T1K622_TETUR</name>
<dbReference type="EMBL" id="CAEY01001591">
    <property type="status" value="NOT_ANNOTATED_CDS"/>
    <property type="molecule type" value="Genomic_DNA"/>
</dbReference>
<reference evidence="1" key="2">
    <citation type="submission" date="2015-06" db="UniProtKB">
        <authorList>
            <consortium name="EnsemblMetazoa"/>
        </authorList>
    </citation>
    <scope>IDENTIFICATION</scope>
</reference>
<sequence length="20" mass="2315">MAKIGGTQWMCFKERSTLVK</sequence>
<proteinExistence type="predicted"/>
<dbReference type="HOGENOM" id="CLU_3428646_0_0_1"/>